<evidence type="ECO:0000256" key="1">
    <source>
        <dbReference type="SAM" id="MobiDB-lite"/>
    </source>
</evidence>
<sequence length="331" mass="37604">MCYHLDKTNQQELAQYLDILKARRTDELISSLNVRMISFIPLATNNIKNLYTLIELNLSLRSSDRFSLKSILSTWRKLTVRKLNIQDMDLNNTNNGITAFSDDFNTITTSSTQFEFSVPRPTSFDILKPVLLHSPQFQYLTIIGLHWAHLIHSLPNHCLELETASPTSDSGDNDNSYPHAGADPSIISNDGKLRYLVLDGFERMLAYYRIKSEEAQLQESHGPLLHSITTIIANQDYITGPRLLQMVGIKGLQSLTICARVRNRLQQSDIIDFSQLLGAREFSLLSSLEMFRVPFSHEAAEVIVKCKNLQKLTVSGFRNNQSTMDFLAKHI</sequence>
<proteinExistence type="predicted"/>
<name>A0AAD5KY47_9FUNG</name>
<keyword evidence="3" id="KW-1185">Reference proteome</keyword>
<dbReference type="EMBL" id="JAIXMP010000001">
    <property type="protein sequence ID" value="KAI9278282.1"/>
    <property type="molecule type" value="Genomic_DNA"/>
</dbReference>
<comment type="caution">
    <text evidence="2">The sequence shown here is derived from an EMBL/GenBank/DDBJ whole genome shotgun (WGS) entry which is preliminary data.</text>
</comment>
<evidence type="ECO:0000313" key="3">
    <source>
        <dbReference type="Proteomes" id="UP001209540"/>
    </source>
</evidence>
<dbReference type="Proteomes" id="UP001209540">
    <property type="component" value="Unassembled WGS sequence"/>
</dbReference>
<reference evidence="2" key="1">
    <citation type="journal article" date="2022" name="IScience">
        <title>Evolution of zygomycete secretomes and the origins of terrestrial fungal ecologies.</title>
        <authorList>
            <person name="Chang Y."/>
            <person name="Wang Y."/>
            <person name="Mondo S."/>
            <person name="Ahrendt S."/>
            <person name="Andreopoulos W."/>
            <person name="Barry K."/>
            <person name="Beard J."/>
            <person name="Benny G.L."/>
            <person name="Blankenship S."/>
            <person name="Bonito G."/>
            <person name="Cuomo C."/>
            <person name="Desiro A."/>
            <person name="Gervers K.A."/>
            <person name="Hundley H."/>
            <person name="Kuo A."/>
            <person name="LaButti K."/>
            <person name="Lang B.F."/>
            <person name="Lipzen A."/>
            <person name="O'Donnell K."/>
            <person name="Pangilinan J."/>
            <person name="Reynolds N."/>
            <person name="Sandor L."/>
            <person name="Smith M.E."/>
            <person name="Tsang A."/>
            <person name="Grigoriev I.V."/>
            <person name="Stajich J.E."/>
            <person name="Spatafora J.W."/>
        </authorList>
    </citation>
    <scope>NUCLEOTIDE SEQUENCE</scope>
    <source>
        <strain evidence="2">RSA 2281</strain>
    </source>
</reference>
<feature type="compositionally biased region" description="Polar residues" evidence="1">
    <location>
        <begin position="164"/>
        <end position="176"/>
    </location>
</feature>
<reference evidence="2" key="2">
    <citation type="submission" date="2023-02" db="EMBL/GenBank/DDBJ databases">
        <authorList>
            <consortium name="DOE Joint Genome Institute"/>
            <person name="Mondo S.J."/>
            <person name="Chang Y."/>
            <person name="Wang Y."/>
            <person name="Ahrendt S."/>
            <person name="Andreopoulos W."/>
            <person name="Barry K."/>
            <person name="Beard J."/>
            <person name="Benny G.L."/>
            <person name="Blankenship S."/>
            <person name="Bonito G."/>
            <person name="Cuomo C."/>
            <person name="Desiro A."/>
            <person name="Gervers K.A."/>
            <person name="Hundley H."/>
            <person name="Kuo A."/>
            <person name="LaButti K."/>
            <person name="Lang B.F."/>
            <person name="Lipzen A."/>
            <person name="O'Donnell K."/>
            <person name="Pangilinan J."/>
            <person name="Reynolds N."/>
            <person name="Sandor L."/>
            <person name="Smith M.W."/>
            <person name="Tsang A."/>
            <person name="Grigoriev I.V."/>
            <person name="Stajich J.E."/>
            <person name="Spatafora J.W."/>
        </authorList>
    </citation>
    <scope>NUCLEOTIDE SEQUENCE</scope>
    <source>
        <strain evidence="2">RSA 2281</strain>
    </source>
</reference>
<dbReference type="SUPFAM" id="SSF52047">
    <property type="entry name" value="RNI-like"/>
    <property type="match status" value="1"/>
</dbReference>
<accession>A0AAD5KY47</accession>
<protein>
    <submittedName>
        <fullName evidence="2">Uncharacterized protein</fullName>
    </submittedName>
</protein>
<organism evidence="2 3">
    <name type="scientific">Phascolomyces articulosus</name>
    <dbReference type="NCBI Taxonomy" id="60185"/>
    <lineage>
        <taxon>Eukaryota</taxon>
        <taxon>Fungi</taxon>
        <taxon>Fungi incertae sedis</taxon>
        <taxon>Mucoromycota</taxon>
        <taxon>Mucoromycotina</taxon>
        <taxon>Mucoromycetes</taxon>
        <taxon>Mucorales</taxon>
        <taxon>Lichtheimiaceae</taxon>
        <taxon>Phascolomyces</taxon>
    </lineage>
</organism>
<gene>
    <name evidence="2" type="ORF">BDA99DRAFT_531050</name>
</gene>
<dbReference type="InterPro" id="IPR032675">
    <property type="entry name" value="LRR_dom_sf"/>
</dbReference>
<evidence type="ECO:0000313" key="2">
    <source>
        <dbReference type="EMBL" id="KAI9278282.1"/>
    </source>
</evidence>
<feature type="region of interest" description="Disordered" evidence="1">
    <location>
        <begin position="164"/>
        <end position="183"/>
    </location>
</feature>
<dbReference type="Gene3D" id="3.80.10.10">
    <property type="entry name" value="Ribonuclease Inhibitor"/>
    <property type="match status" value="1"/>
</dbReference>
<dbReference type="AlphaFoldDB" id="A0AAD5KY47"/>